<dbReference type="SUPFAM" id="SSF110997">
    <property type="entry name" value="Sporulation related repeat"/>
    <property type="match status" value="1"/>
</dbReference>
<dbReference type="GO" id="GO:0042834">
    <property type="term" value="F:peptidoglycan binding"/>
    <property type="evidence" value="ECO:0007669"/>
    <property type="project" value="InterPro"/>
</dbReference>
<evidence type="ECO:0000256" key="1">
    <source>
        <dbReference type="SAM" id="MobiDB-lite"/>
    </source>
</evidence>
<dbReference type="EMBL" id="AP017470">
    <property type="protein sequence ID" value="BBB32080.1"/>
    <property type="molecule type" value="Genomic_DNA"/>
</dbReference>
<accession>A0A7R6SXZ2</accession>
<dbReference type="InterPro" id="IPR007730">
    <property type="entry name" value="SPOR-like_dom"/>
</dbReference>
<dbReference type="KEGG" id="thyd:TTHT_0491"/>
<protein>
    <recommendedName>
        <fullName evidence="3">SPOR domain-containing protein</fullName>
    </recommendedName>
</protein>
<dbReference type="PANTHER" id="PTHR38687:SF1">
    <property type="entry name" value="CELL DIVISION PROTEIN DEDD"/>
    <property type="match status" value="1"/>
</dbReference>
<name>A0A7R6SXZ2_9BACT</name>
<dbReference type="AlphaFoldDB" id="A0A7R6SXZ2"/>
<dbReference type="InterPro" id="IPR052521">
    <property type="entry name" value="Cell_div_SPOR-domain"/>
</dbReference>
<evidence type="ECO:0000313" key="5">
    <source>
        <dbReference type="Proteomes" id="UP000595564"/>
    </source>
</evidence>
<keyword evidence="2" id="KW-1133">Transmembrane helix</keyword>
<gene>
    <name evidence="4" type="ORF">TTHT_0491</name>
</gene>
<keyword evidence="2" id="KW-0472">Membrane</keyword>
<keyword evidence="2" id="KW-0812">Transmembrane</keyword>
<dbReference type="Gene3D" id="3.30.70.1070">
    <property type="entry name" value="Sporulation related repeat"/>
    <property type="match status" value="1"/>
</dbReference>
<feature type="compositionally biased region" description="Basic and acidic residues" evidence="1">
    <location>
        <begin position="78"/>
        <end position="88"/>
    </location>
</feature>
<feature type="region of interest" description="Disordered" evidence="1">
    <location>
        <begin position="68"/>
        <end position="136"/>
    </location>
</feature>
<keyword evidence="5" id="KW-1185">Reference proteome</keyword>
<feature type="domain" description="SPOR" evidence="3">
    <location>
        <begin position="137"/>
        <end position="216"/>
    </location>
</feature>
<evidence type="ECO:0000313" key="4">
    <source>
        <dbReference type="EMBL" id="BBB32080.1"/>
    </source>
</evidence>
<feature type="compositionally biased region" description="Basic residues" evidence="1">
    <location>
        <begin position="116"/>
        <end position="134"/>
    </location>
</feature>
<dbReference type="GO" id="GO:0032506">
    <property type="term" value="P:cytokinetic process"/>
    <property type="evidence" value="ECO:0007669"/>
    <property type="project" value="TreeGrafter"/>
</dbReference>
<sequence length="217" mass="25296">MKEKLDSTTYLTIFAWSIICFLVAFFLGMWVGSKATLKPDRKPVERVNYNDDFNPQYEEFGEKPVVKPKTKSFNQETKIVKKESSTENKKKKNGVRENTGLKQPRKTAKTSSTSKSAKKKTVAKKSTQKNKKPTIKSGVEQRYMLQIGAYKKLKDANRLKQRFEKKGYSVFIVKERGRKSVFYKVRIGTFYSKKIAYKVKKKIEREDRIKAWVVPIK</sequence>
<reference evidence="4 5" key="1">
    <citation type="journal article" date="2012" name="Extremophiles">
        <title>Thermotomaculum hydrothermale gen. nov., sp. nov., a novel heterotrophic thermophile within the phylum Acidobacteria from a deep-sea hydrothermal vent chimney in the Southern Okinawa Trough.</title>
        <authorList>
            <person name="Izumi H."/>
            <person name="Nunoura T."/>
            <person name="Miyazaki M."/>
            <person name="Mino S."/>
            <person name="Toki T."/>
            <person name="Takai K."/>
            <person name="Sako Y."/>
            <person name="Sawabe T."/>
            <person name="Nakagawa S."/>
        </authorList>
    </citation>
    <scope>NUCLEOTIDE SEQUENCE [LARGE SCALE GENOMIC DNA]</scope>
    <source>
        <strain evidence="4 5">AC55</strain>
    </source>
</reference>
<feature type="transmembrane region" description="Helical" evidence="2">
    <location>
        <begin position="13"/>
        <end position="32"/>
    </location>
</feature>
<dbReference type="RefSeq" id="WP_201328419.1">
    <property type="nucleotide sequence ID" value="NZ_AP017470.1"/>
</dbReference>
<proteinExistence type="predicted"/>
<dbReference type="GO" id="GO:0032153">
    <property type="term" value="C:cell division site"/>
    <property type="evidence" value="ECO:0007669"/>
    <property type="project" value="TreeGrafter"/>
</dbReference>
<organism evidence="4 5">
    <name type="scientific">Thermotomaculum hydrothermale</name>
    <dbReference type="NCBI Taxonomy" id="981385"/>
    <lineage>
        <taxon>Bacteria</taxon>
        <taxon>Pseudomonadati</taxon>
        <taxon>Acidobacteriota</taxon>
        <taxon>Holophagae</taxon>
        <taxon>Thermotomaculales</taxon>
        <taxon>Thermotomaculaceae</taxon>
        <taxon>Thermotomaculum</taxon>
    </lineage>
</organism>
<dbReference type="Proteomes" id="UP000595564">
    <property type="component" value="Chromosome"/>
</dbReference>
<dbReference type="PROSITE" id="PS51724">
    <property type="entry name" value="SPOR"/>
    <property type="match status" value="1"/>
</dbReference>
<dbReference type="Pfam" id="PF05036">
    <property type="entry name" value="SPOR"/>
    <property type="match status" value="1"/>
</dbReference>
<evidence type="ECO:0000259" key="3">
    <source>
        <dbReference type="PROSITE" id="PS51724"/>
    </source>
</evidence>
<evidence type="ECO:0000256" key="2">
    <source>
        <dbReference type="SAM" id="Phobius"/>
    </source>
</evidence>
<dbReference type="GO" id="GO:0030428">
    <property type="term" value="C:cell septum"/>
    <property type="evidence" value="ECO:0007669"/>
    <property type="project" value="TreeGrafter"/>
</dbReference>
<dbReference type="PANTHER" id="PTHR38687">
    <property type="entry name" value="CELL DIVISION PROTEIN DEDD-RELATED"/>
    <property type="match status" value="1"/>
</dbReference>
<dbReference type="InterPro" id="IPR036680">
    <property type="entry name" value="SPOR-like_sf"/>
</dbReference>